<comment type="caution">
    <text evidence="2">The sequence shown here is derived from an EMBL/GenBank/DDBJ whole genome shotgun (WGS) entry which is preliminary data.</text>
</comment>
<dbReference type="Pfam" id="PF18029">
    <property type="entry name" value="Glyoxalase_6"/>
    <property type="match status" value="1"/>
</dbReference>
<reference evidence="2 3" key="1">
    <citation type="submission" date="2020-05" db="EMBL/GenBank/DDBJ databases">
        <title>MicrobeNet Type strains.</title>
        <authorList>
            <person name="Nicholson A.C."/>
        </authorList>
    </citation>
    <scope>NUCLEOTIDE SEQUENCE [LARGE SCALE GENOMIC DNA]</scope>
    <source>
        <strain evidence="2 3">JCM 3224</strain>
    </source>
</reference>
<sequence length="124" mass="13211">MTMPAYNTVSWFQVGSDKPEQVEKFYGELFGWSFAPDPNTEGYDLISYRGNEVPAGGIAHTPDAANHATFFVLVQDVAATVAEAERLGAKVLAPPKTSKDGLVFAHLADTSGNNFGVFTPGSPS</sequence>
<name>A0A849BY38_9NOCA</name>
<proteinExistence type="predicted"/>
<dbReference type="InterPro" id="IPR037523">
    <property type="entry name" value="VOC_core"/>
</dbReference>
<gene>
    <name evidence="2" type="ORF">HLB23_01600</name>
</gene>
<dbReference type="InterPro" id="IPR041581">
    <property type="entry name" value="Glyoxalase_6"/>
</dbReference>
<dbReference type="Proteomes" id="UP000586827">
    <property type="component" value="Unassembled WGS sequence"/>
</dbReference>
<dbReference type="AlphaFoldDB" id="A0A849BY38"/>
<feature type="domain" description="VOC" evidence="1">
    <location>
        <begin position="8"/>
        <end position="120"/>
    </location>
</feature>
<evidence type="ECO:0000259" key="1">
    <source>
        <dbReference type="PROSITE" id="PS51819"/>
    </source>
</evidence>
<dbReference type="InterPro" id="IPR052164">
    <property type="entry name" value="Anthracycline_SecMetBiosynth"/>
</dbReference>
<dbReference type="PANTHER" id="PTHR33993">
    <property type="entry name" value="GLYOXALASE-RELATED"/>
    <property type="match status" value="1"/>
</dbReference>
<protein>
    <submittedName>
        <fullName evidence="2">VOC family protein</fullName>
    </submittedName>
</protein>
<dbReference type="SUPFAM" id="SSF54593">
    <property type="entry name" value="Glyoxalase/Bleomycin resistance protein/Dihydroxybiphenyl dioxygenase"/>
    <property type="match status" value="1"/>
</dbReference>
<dbReference type="InterPro" id="IPR029068">
    <property type="entry name" value="Glyas_Bleomycin-R_OHBP_Dase"/>
</dbReference>
<evidence type="ECO:0000313" key="3">
    <source>
        <dbReference type="Proteomes" id="UP000586827"/>
    </source>
</evidence>
<dbReference type="EMBL" id="JABELX010000001">
    <property type="protein sequence ID" value="NNH68587.1"/>
    <property type="molecule type" value="Genomic_DNA"/>
</dbReference>
<dbReference type="RefSeq" id="WP_067520302.1">
    <property type="nucleotide sequence ID" value="NZ_JABELX010000001.1"/>
</dbReference>
<evidence type="ECO:0000313" key="2">
    <source>
        <dbReference type="EMBL" id="NNH68587.1"/>
    </source>
</evidence>
<dbReference type="PROSITE" id="PS51819">
    <property type="entry name" value="VOC"/>
    <property type="match status" value="1"/>
</dbReference>
<dbReference type="Gene3D" id="3.10.180.10">
    <property type="entry name" value="2,3-Dihydroxybiphenyl 1,2-Dioxygenase, domain 1"/>
    <property type="match status" value="1"/>
</dbReference>
<accession>A0A849BY38</accession>
<keyword evidence="3" id="KW-1185">Reference proteome</keyword>
<organism evidence="2 3">
    <name type="scientific">Nocardia uniformis</name>
    <dbReference type="NCBI Taxonomy" id="53432"/>
    <lineage>
        <taxon>Bacteria</taxon>
        <taxon>Bacillati</taxon>
        <taxon>Actinomycetota</taxon>
        <taxon>Actinomycetes</taxon>
        <taxon>Mycobacteriales</taxon>
        <taxon>Nocardiaceae</taxon>
        <taxon>Nocardia</taxon>
    </lineage>
</organism>